<keyword evidence="3" id="KW-1185">Reference proteome</keyword>
<feature type="compositionally biased region" description="Basic and acidic residues" evidence="1">
    <location>
        <begin position="34"/>
        <end position="44"/>
    </location>
</feature>
<gene>
    <name evidence="2" type="ORF">GCM10010470_24590</name>
</gene>
<comment type="caution">
    <text evidence="2">The sequence shown here is derived from an EMBL/GenBank/DDBJ whole genome shotgun (WGS) entry which is preliminary data.</text>
</comment>
<accession>A0ABN3VBF7</accession>
<proteinExistence type="predicted"/>
<evidence type="ECO:0000256" key="1">
    <source>
        <dbReference type="SAM" id="MobiDB-lite"/>
    </source>
</evidence>
<sequence>MASVLAVALAGYAGAYRLGRWLDEPGTATETDQDDRPSRSRESEPGTASD</sequence>
<protein>
    <submittedName>
        <fullName evidence="2">Uncharacterized protein</fullName>
    </submittedName>
</protein>
<evidence type="ECO:0000313" key="2">
    <source>
        <dbReference type="EMBL" id="GAA2789043.1"/>
    </source>
</evidence>
<dbReference type="EMBL" id="BAAAUX010000011">
    <property type="protein sequence ID" value="GAA2789043.1"/>
    <property type="molecule type" value="Genomic_DNA"/>
</dbReference>
<reference evidence="2 3" key="1">
    <citation type="journal article" date="2019" name="Int. J. Syst. Evol. Microbiol.">
        <title>The Global Catalogue of Microorganisms (GCM) 10K type strain sequencing project: providing services to taxonomists for standard genome sequencing and annotation.</title>
        <authorList>
            <consortium name="The Broad Institute Genomics Platform"/>
            <consortium name="The Broad Institute Genome Sequencing Center for Infectious Disease"/>
            <person name="Wu L."/>
            <person name="Ma J."/>
        </authorList>
    </citation>
    <scope>NUCLEOTIDE SEQUENCE [LARGE SCALE GENOMIC DNA]</scope>
    <source>
        <strain evidence="2 3">JCM 9383</strain>
    </source>
</reference>
<feature type="region of interest" description="Disordered" evidence="1">
    <location>
        <begin position="20"/>
        <end position="50"/>
    </location>
</feature>
<dbReference type="Proteomes" id="UP001500979">
    <property type="component" value="Unassembled WGS sequence"/>
</dbReference>
<evidence type="ECO:0000313" key="3">
    <source>
        <dbReference type="Proteomes" id="UP001500979"/>
    </source>
</evidence>
<name>A0ABN3VBF7_9PSEU</name>
<organism evidence="2 3">
    <name type="scientific">Saccharopolyspora taberi</name>
    <dbReference type="NCBI Taxonomy" id="60895"/>
    <lineage>
        <taxon>Bacteria</taxon>
        <taxon>Bacillati</taxon>
        <taxon>Actinomycetota</taxon>
        <taxon>Actinomycetes</taxon>
        <taxon>Pseudonocardiales</taxon>
        <taxon>Pseudonocardiaceae</taxon>
        <taxon>Saccharopolyspora</taxon>
    </lineage>
</organism>